<evidence type="ECO:0000313" key="1">
    <source>
        <dbReference type="EMBL" id="GIY95082.1"/>
    </source>
</evidence>
<protein>
    <submittedName>
        <fullName evidence="1">Uncharacterized protein</fullName>
    </submittedName>
</protein>
<proteinExistence type="predicted"/>
<name>A0AAV4XIZ7_CAEEX</name>
<dbReference type="EMBL" id="BPLR01017871">
    <property type="protein sequence ID" value="GIY95082.1"/>
    <property type="molecule type" value="Genomic_DNA"/>
</dbReference>
<comment type="caution">
    <text evidence="1">The sequence shown here is derived from an EMBL/GenBank/DDBJ whole genome shotgun (WGS) entry which is preliminary data.</text>
</comment>
<evidence type="ECO:0000313" key="2">
    <source>
        <dbReference type="Proteomes" id="UP001054945"/>
    </source>
</evidence>
<dbReference type="AlphaFoldDB" id="A0AAV4XIZ7"/>
<feature type="non-terminal residue" evidence="1">
    <location>
        <position position="84"/>
    </location>
</feature>
<accession>A0AAV4XIZ7</accession>
<keyword evidence="2" id="KW-1185">Reference proteome</keyword>
<sequence>MKNSSPQLEFQAISVQSSDPEYLNLLTTGHFIIGIDLNAITEPNSSSHKITLAERDARPDLFTKTFQLERCKDHSEIKTYAMLL</sequence>
<reference evidence="1 2" key="1">
    <citation type="submission" date="2021-06" db="EMBL/GenBank/DDBJ databases">
        <title>Caerostris extrusa draft genome.</title>
        <authorList>
            <person name="Kono N."/>
            <person name="Arakawa K."/>
        </authorList>
    </citation>
    <scope>NUCLEOTIDE SEQUENCE [LARGE SCALE GENOMIC DNA]</scope>
</reference>
<gene>
    <name evidence="1" type="ORF">CEXT_210181</name>
</gene>
<organism evidence="1 2">
    <name type="scientific">Caerostris extrusa</name>
    <name type="common">Bark spider</name>
    <name type="synonym">Caerostris bankana</name>
    <dbReference type="NCBI Taxonomy" id="172846"/>
    <lineage>
        <taxon>Eukaryota</taxon>
        <taxon>Metazoa</taxon>
        <taxon>Ecdysozoa</taxon>
        <taxon>Arthropoda</taxon>
        <taxon>Chelicerata</taxon>
        <taxon>Arachnida</taxon>
        <taxon>Araneae</taxon>
        <taxon>Araneomorphae</taxon>
        <taxon>Entelegynae</taxon>
        <taxon>Araneoidea</taxon>
        <taxon>Araneidae</taxon>
        <taxon>Caerostris</taxon>
    </lineage>
</organism>
<dbReference type="Proteomes" id="UP001054945">
    <property type="component" value="Unassembled WGS sequence"/>
</dbReference>